<dbReference type="EMBL" id="JAEQBW010000009">
    <property type="protein sequence ID" value="MBK6266582.1"/>
    <property type="molecule type" value="Genomic_DNA"/>
</dbReference>
<evidence type="ECO:0000256" key="3">
    <source>
        <dbReference type="ARBA" id="ARBA00022989"/>
    </source>
</evidence>
<dbReference type="InterPro" id="IPR032808">
    <property type="entry name" value="DoxX"/>
</dbReference>
<dbReference type="Proteomes" id="UP000611723">
    <property type="component" value="Unassembled WGS sequence"/>
</dbReference>
<gene>
    <name evidence="6" type="ORF">JKA74_16165</name>
</gene>
<dbReference type="InterPro" id="IPR016944">
    <property type="entry name" value="UCP030066"/>
</dbReference>
<keyword evidence="2 5" id="KW-0812">Transmembrane</keyword>
<protein>
    <submittedName>
        <fullName evidence="6">DoxX family protein</fullName>
    </submittedName>
</protein>
<keyword evidence="7" id="KW-1185">Reference proteome</keyword>
<name>A0A934X152_9BACT</name>
<feature type="transmembrane region" description="Helical" evidence="5">
    <location>
        <begin position="75"/>
        <end position="94"/>
    </location>
</feature>
<proteinExistence type="predicted"/>
<evidence type="ECO:0000256" key="1">
    <source>
        <dbReference type="ARBA" id="ARBA00004141"/>
    </source>
</evidence>
<dbReference type="PIRSF" id="PIRSF030066">
    <property type="entry name" value="UCP030066"/>
    <property type="match status" value="1"/>
</dbReference>
<feature type="transmembrane region" description="Helical" evidence="5">
    <location>
        <begin position="100"/>
        <end position="118"/>
    </location>
</feature>
<accession>A0A934X152</accession>
<evidence type="ECO:0000256" key="4">
    <source>
        <dbReference type="ARBA" id="ARBA00023136"/>
    </source>
</evidence>
<keyword evidence="4 5" id="KW-0472">Membrane</keyword>
<dbReference type="RefSeq" id="WP_201432266.1">
    <property type="nucleotide sequence ID" value="NZ_JAEQBW010000009.1"/>
</dbReference>
<sequence length="132" mass="14454">MKTSKSTKIIYWISTGIIFLFEGVLVALTSQTEFAKEGIRHLGYPEYFGVLLAILKVIGALALILPMVSPRIKEWAYAGFAFTIISAAVSHAAVDGFDGQTIFPVVFLGILATSYITYHKLLRNNSPALKTV</sequence>
<evidence type="ECO:0000313" key="6">
    <source>
        <dbReference type="EMBL" id="MBK6266582.1"/>
    </source>
</evidence>
<dbReference type="Pfam" id="PF13564">
    <property type="entry name" value="DoxX_2"/>
    <property type="match status" value="1"/>
</dbReference>
<evidence type="ECO:0000313" key="7">
    <source>
        <dbReference type="Proteomes" id="UP000611723"/>
    </source>
</evidence>
<organism evidence="6 7">
    <name type="scientific">Marivirga aurantiaca</name>
    <dbReference type="NCBI Taxonomy" id="2802615"/>
    <lineage>
        <taxon>Bacteria</taxon>
        <taxon>Pseudomonadati</taxon>
        <taxon>Bacteroidota</taxon>
        <taxon>Cytophagia</taxon>
        <taxon>Cytophagales</taxon>
        <taxon>Marivirgaceae</taxon>
        <taxon>Marivirga</taxon>
    </lineage>
</organism>
<feature type="transmembrane region" description="Helical" evidence="5">
    <location>
        <begin position="9"/>
        <end position="28"/>
    </location>
</feature>
<keyword evidence="3 5" id="KW-1133">Transmembrane helix</keyword>
<dbReference type="GO" id="GO:0016020">
    <property type="term" value="C:membrane"/>
    <property type="evidence" value="ECO:0007669"/>
    <property type="project" value="UniProtKB-SubCell"/>
</dbReference>
<feature type="transmembrane region" description="Helical" evidence="5">
    <location>
        <begin position="48"/>
        <end position="68"/>
    </location>
</feature>
<comment type="caution">
    <text evidence="6">The sequence shown here is derived from an EMBL/GenBank/DDBJ whole genome shotgun (WGS) entry which is preliminary data.</text>
</comment>
<reference evidence="6" key="1">
    <citation type="submission" date="2021-01" db="EMBL/GenBank/DDBJ databases">
        <title>Marivirga aurantiaca sp. nov., isolated from intertidal surface sediments.</title>
        <authorList>
            <person name="Zhang M."/>
        </authorList>
    </citation>
    <scope>NUCLEOTIDE SEQUENCE</scope>
    <source>
        <strain evidence="6">S37H4</strain>
    </source>
</reference>
<dbReference type="AlphaFoldDB" id="A0A934X152"/>
<evidence type="ECO:0000256" key="2">
    <source>
        <dbReference type="ARBA" id="ARBA00022692"/>
    </source>
</evidence>
<comment type="subcellular location">
    <subcellularLocation>
        <location evidence="1">Membrane</location>
        <topology evidence="1">Multi-pass membrane protein</topology>
    </subcellularLocation>
</comment>
<evidence type="ECO:0000256" key="5">
    <source>
        <dbReference type="SAM" id="Phobius"/>
    </source>
</evidence>